<dbReference type="EMBL" id="JAEFCI010007951">
    <property type="protein sequence ID" value="KAG5458767.1"/>
    <property type="molecule type" value="Genomic_DNA"/>
</dbReference>
<keyword evidence="2" id="KW-1185">Reference proteome</keyword>
<proteinExistence type="predicted"/>
<reference evidence="1 2" key="1">
    <citation type="journal article" name="Sci. Rep.">
        <title>Genome-scale phylogenetic analyses confirm Olpidium as the closest living zoosporic fungus to the non-flagellated, terrestrial fungi.</title>
        <authorList>
            <person name="Chang Y."/>
            <person name="Rochon D."/>
            <person name="Sekimoto S."/>
            <person name="Wang Y."/>
            <person name="Chovatia M."/>
            <person name="Sandor L."/>
            <person name="Salamov A."/>
            <person name="Grigoriev I.V."/>
            <person name="Stajich J.E."/>
            <person name="Spatafora J.W."/>
        </authorList>
    </citation>
    <scope>NUCLEOTIDE SEQUENCE [LARGE SCALE GENOMIC DNA]</scope>
    <source>
        <strain evidence="1">S191</strain>
    </source>
</reference>
<dbReference type="SUPFAM" id="SSF56542">
    <property type="entry name" value="Substrate-binding domain of HMG-CoA reductase"/>
    <property type="match status" value="1"/>
</dbReference>
<dbReference type="OrthoDB" id="310654at2759"/>
<dbReference type="GO" id="GO:0015936">
    <property type="term" value="P:coenzyme A metabolic process"/>
    <property type="evidence" value="ECO:0007669"/>
    <property type="project" value="InterPro"/>
</dbReference>
<evidence type="ECO:0000313" key="2">
    <source>
        <dbReference type="Proteomes" id="UP000673691"/>
    </source>
</evidence>
<evidence type="ECO:0000313" key="1">
    <source>
        <dbReference type="EMBL" id="KAG5458767.1"/>
    </source>
</evidence>
<dbReference type="Proteomes" id="UP000673691">
    <property type="component" value="Unassembled WGS sequence"/>
</dbReference>
<protein>
    <submittedName>
        <fullName evidence="1">Uncharacterized protein</fullName>
    </submittedName>
</protein>
<accession>A0A8H8DI68</accession>
<organism evidence="1 2">
    <name type="scientific">Olpidium bornovanus</name>
    <dbReference type="NCBI Taxonomy" id="278681"/>
    <lineage>
        <taxon>Eukaryota</taxon>
        <taxon>Fungi</taxon>
        <taxon>Fungi incertae sedis</taxon>
        <taxon>Olpidiomycota</taxon>
        <taxon>Olpidiomycotina</taxon>
        <taxon>Olpidiomycetes</taxon>
        <taxon>Olpidiales</taxon>
        <taxon>Olpidiaceae</taxon>
        <taxon>Olpidium</taxon>
    </lineage>
</organism>
<dbReference type="AlphaFoldDB" id="A0A8H8DI68"/>
<dbReference type="InterPro" id="IPR009029">
    <property type="entry name" value="HMG_CoA_Rdtase_sub-bd_dom_sf"/>
</dbReference>
<sequence>MAIEEPSVVAAVSGAAKTICGGVNDGQGFRAVAKERNLATAQVLLLDLDGSAIARALDKVGTPMRSLDRTRWRSTILQAPS</sequence>
<dbReference type="GO" id="GO:0016616">
    <property type="term" value="F:oxidoreductase activity, acting on the CH-OH group of donors, NAD or NADP as acceptor"/>
    <property type="evidence" value="ECO:0007669"/>
    <property type="project" value="InterPro"/>
</dbReference>
<gene>
    <name evidence="1" type="ORF">BJ554DRAFT_953</name>
</gene>
<comment type="caution">
    <text evidence="1">The sequence shown here is derived from an EMBL/GenBank/DDBJ whole genome shotgun (WGS) entry which is preliminary data.</text>
</comment>
<name>A0A8H8DI68_9FUNG</name>